<proteinExistence type="inferred from homology"/>
<dbReference type="OrthoDB" id="9815825at2"/>
<dbReference type="PANTHER" id="PTHR22604">
    <property type="entry name" value="OXIDOREDUCTASES"/>
    <property type="match status" value="1"/>
</dbReference>
<dbReference type="InterPro" id="IPR000683">
    <property type="entry name" value="Gfo/Idh/MocA-like_OxRdtase_N"/>
</dbReference>
<dbReference type="SUPFAM" id="SSF55347">
    <property type="entry name" value="Glyceraldehyde-3-phosphate dehydrogenase-like, C-terminal domain"/>
    <property type="match status" value="1"/>
</dbReference>
<evidence type="ECO:0000313" key="6">
    <source>
        <dbReference type="Proteomes" id="UP000273145"/>
    </source>
</evidence>
<evidence type="ECO:0000259" key="3">
    <source>
        <dbReference type="Pfam" id="PF01408"/>
    </source>
</evidence>
<comment type="similarity">
    <text evidence="1">Belongs to the Gfo/Idh/MocA family.</text>
</comment>
<gene>
    <name evidence="5" type="ORF">EIM92_22705</name>
</gene>
<dbReference type="SUPFAM" id="SSF51735">
    <property type="entry name" value="NAD(P)-binding Rossmann-fold domains"/>
    <property type="match status" value="1"/>
</dbReference>
<evidence type="ECO:0000259" key="4">
    <source>
        <dbReference type="Pfam" id="PF22725"/>
    </source>
</evidence>
<reference evidence="5 6" key="1">
    <citation type="submission" date="2018-11" db="EMBL/GenBank/DDBJ databases">
        <title>Genome sequencing of Paenibacillus lentus DSM25539(T).</title>
        <authorList>
            <person name="Kook J.-K."/>
            <person name="Park S.-N."/>
            <person name="Lim Y.K."/>
        </authorList>
    </citation>
    <scope>NUCLEOTIDE SEQUENCE [LARGE SCALE GENOMIC DNA]</scope>
    <source>
        <strain evidence="5 6">DSM 25539</strain>
    </source>
</reference>
<feature type="domain" description="GFO/IDH/MocA-like oxidoreductase" evidence="4">
    <location>
        <begin position="137"/>
        <end position="252"/>
    </location>
</feature>
<dbReference type="KEGG" id="plen:EIM92_22705"/>
<dbReference type="InterPro" id="IPR050984">
    <property type="entry name" value="Gfo/Idh/MocA_domain"/>
</dbReference>
<dbReference type="Proteomes" id="UP000273145">
    <property type="component" value="Chromosome"/>
</dbReference>
<name>A0A3S8S0N2_9BACL</name>
<dbReference type="Pfam" id="PF22725">
    <property type="entry name" value="GFO_IDH_MocA_C3"/>
    <property type="match status" value="1"/>
</dbReference>
<dbReference type="Gene3D" id="3.30.360.10">
    <property type="entry name" value="Dihydrodipicolinate Reductase, domain 2"/>
    <property type="match status" value="1"/>
</dbReference>
<evidence type="ECO:0000313" key="5">
    <source>
        <dbReference type="EMBL" id="AZK48644.1"/>
    </source>
</evidence>
<dbReference type="InterPro" id="IPR055170">
    <property type="entry name" value="GFO_IDH_MocA-like_dom"/>
</dbReference>
<dbReference type="Pfam" id="PF01408">
    <property type="entry name" value="GFO_IDH_MocA"/>
    <property type="match status" value="1"/>
</dbReference>
<dbReference type="Gene3D" id="3.40.50.720">
    <property type="entry name" value="NAD(P)-binding Rossmann-like Domain"/>
    <property type="match status" value="1"/>
</dbReference>
<dbReference type="AlphaFoldDB" id="A0A3S8S0N2"/>
<keyword evidence="2" id="KW-0560">Oxidoreductase</keyword>
<dbReference type="RefSeq" id="WP_125084795.1">
    <property type="nucleotide sequence ID" value="NZ_CP034248.1"/>
</dbReference>
<dbReference type="EMBL" id="CP034248">
    <property type="protein sequence ID" value="AZK48644.1"/>
    <property type="molecule type" value="Genomic_DNA"/>
</dbReference>
<dbReference type="InterPro" id="IPR036291">
    <property type="entry name" value="NAD(P)-bd_dom_sf"/>
</dbReference>
<sequence>MKDNTKKAIRWGIMGTGWIAEQFAADLSYVRNGEGAAVGSRTRDSAEQFAAKFNIPRAYGSYEELANDPEIDAIYVATPHPFHRDNVITALRGGKAVLCEKPITVNSRELEEIVDLAKEKGLFLMEAMWTRFLPPIVQVRTWLEEGRIGEIRLVKAEFGFRSDWNPSGRLLNPELGGGALLDAGIYPLSFASMIFGSNPEKVWSTAHVGVTGVDEQFSILLDYGQGRTASLHGAIRLDLTNEAYIYGTEGSIHIPSFLNAKTATLQVKGREAETVTDDREAVGYAFEAEEVGRCLLAGETESAAITLAESLGIMRLLDQVRSQWGVKYPFEAGSEQ</sequence>
<dbReference type="GO" id="GO:0016491">
    <property type="term" value="F:oxidoreductase activity"/>
    <property type="evidence" value="ECO:0007669"/>
    <property type="project" value="UniProtKB-KW"/>
</dbReference>
<evidence type="ECO:0000256" key="2">
    <source>
        <dbReference type="ARBA" id="ARBA00023002"/>
    </source>
</evidence>
<dbReference type="PANTHER" id="PTHR22604:SF105">
    <property type="entry name" value="TRANS-1,2-DIHYDROBENZENE-1,2-DIOL DEHYDROGENASE"/>
    <property type="match status" value="1"/>
</dbReference>
<accession>A0A3S8S0N2</accession>
<feature type="domain" description="Gfo/Idh/MocA-like oxidoreductase N-terminal" evidence="3">
    <location>
        <begin position="9"/>
        <end position="125"/>
    </location>
</feature>
<dbReference type="GO" id="GO:0000166">
    <property type="term" value="F:nucleotide binding"/>
    <property type="evidence" value="ECO:0007669"/>
    <property type="project" value="InterPro"/>
</dbReference>
<protein>
    <submittedName>
        <fullName evidence="5">Gfo/Idh/MocA family oxidoreductase</fullName>
    </submittedName>
</protein>
<organism evidence="5 6">
    <name type="scientific">Paenibacillus lentus</name>
    <dbReference type="NCBI Taxonomy" id="1338368"/>
    <lineage>
        <taxon>Bacteria</taxon>
        <taxon>Bacillati</taxon>
        <taxon>Bacillota</taxon>
        <taxon>Bacilli</taxon>
        <taxon>Bacillales</taxon>
        <taxon>Paenibacillaceae</taxon>
        <taxon>Paenibacillus</taxon>
    </lineage>
</organism>
<evidence type="ECO:0000256" key="1">
    <source>
        <dbReference type="ARBA" id="ARBA00010928"/>
    </source>
</evidence>
<keyword evidence="6" id="KW-1185">Reference proteome</keyword>